<keyword evidence="7" id="KW-1185">Reference proteome</keyword>
<dbReference type="Pfam" id="PF01124">
    <property type="entry name" value="MAPEG"/>
    <property type="match status" value="1"/>
</dbReference>
<dbReference type="InterPro" id="IPR023352">
    <property type="entry name" value="MAPEG-like_dom_sf"/>
</dbReference>
<keyword evidence="3 5" id="KW-1133">Transmembrane helix</keyword>
<feature type="transmembrane region" description="Helical" evidence="5">
    <location>
        <begin position="157"/>
        <end position="177"/>
    </location>
</feature>
<keyword evidence="4 5" id="KW-0472">Membrane</keyword>
<gene>
    <name evidence="6" type="ORF">SSPSH_000698</name>
</gene>
<evidence type="ECO:0000256" key="2">
    <source>
        <dbReference type="ARBA" id="ARBA00022692"/>
    </source>
</evidence>
<evidence type="ECO:0000313" key="7">
    <source>
        <dbReference type="Proteomes" id="UP000006242"/>
    </source>
</evidence>
<comment type="subcellular location">
    <subcellularLocation>
        <location evidence="1">Membrane</location>
    </subcellularLocation>
</comment>
<protein>
    <submittedName>
        <fullName evidence="6">Membrane-associated protein in eicosanoid</fullName>
    </submittedName>
</protein>
<dbReference type="Gene3D" id="1.20.120.550">
    <property type="entry name" value="Membrane associated eicosanoid/glutathione metabolism-like domain"/>
    <property type="match status" value="1"/>
</dbReference>
<evidence type="ECO:0000313" key="6">
    <source>
        <dbReference type="EMBL" id="ERJ20149.1"/>
    </source>
</evidence>
<organism evidence="6 7">
    <name type="scientific">Salinisphaera shabanensis E1L3A</name>
    <dbReference type="NCBI Taxonomy" id="1033802"/>
    <lineage>
        <taxon>Bacteria</taxon>
        <taxon>Pseudomonadati</taxon>
        <taxon>Pseudomonadota</taxon>
        <taxon>Gammaproteobacteria</taxon>
        <taxon>Salinisphaerales</taxon>
        <taxon>Salinisphaeraceae</taxon>
        <taxon>Salinisphaera</taxon>
    </lineage>
</organism>
<dbReference type="InterPro" id="IPR001129">
    <property type="entry name" value="Membr-assoc_MAPEG"/>
</dbReference>
<evidence type="ECO:0000256" key="3">
    <source>
        <dbReference type="ARBA" id="ARBA00022989"/>
    </source>
</evidence>
<dbReference type="EMBL" id="AFNV02000004">
    <property type="protein sequence ID" value="ERJ20149.1"/>
    <property type="molecule type" value="Genomic_DNA"/>
</dbReference>
<dbReference type="AlphaFoldDB" id="U2FW73"/>
<feature type="transmembrane region" description="Helical" evidence="5">
    <location>
        <begin position="44"/>
        <end position="64"/>
    </location>
</feature>
<reference evidence="6 7" key="2">
    <citation type="journal article" date="2013" name="PLoS ONE">
        <title>INDIGO - INtegrated Data Warehouse of MIcrobial GenOmes with Examples from the Red Sea Extremophiles.</title>
        <authorList>
            <person name="Alam I."/>
            <person name="Antunes A."/>
            <person name="Kamau A.A."/>
            <person name="Ba Alawi W."/>
            <person name="Kalkatawi M."/>
            <person name="Stingl U."/>
            <person name="Bajic V.B."/>
        </authorList>
    </citation>
    <scope>NUCLEOTIDE SEQUENCE [LARGE SCALE GENOMIC DNA]</scope>
    <source>
        <strain evidence="6 7">E1L3A</strain>
    </source>
</reference>
<evidence type="ECO:0000256" key="4">
    <source>
        <dbReference type="ARBA" id="ARBA00023136"/>
    </source>
</evidence>
<dbReference type="eggNOG" id="ENOG5032QYR">
    <property type="taxonomic scope" value="Bacteria"/>
</dbReference>
<comment type="caution">
    <text evidence="6">The sequence shown here is derived from an EMBL/GenBank/DDBJ whole genome shotgun (WGS) entry which is preliminary data.</text>
</comment>
<name>U2FW73_9GAMM</name>
<evidence type="ECO:0000256" key="5">
    <source>
        <dbReference type="SAM" id="Phobius"/>
    </source>
</evidence>
<dbReference type="Proteomes" id="UP000006242">
    <property type="component" value="Unassembled WGS sequence"/>
</dbReference>
<reference evidence="6 7" key="1">
    <citation type="journal article" date="2011" name="J. Bacteriol.">
        <title>Genome sequence of Salinisphaera shabanensis, a gammaproteobacterium from the harsh, variable environment of the brine-seawater interface of the Shaban Deep in the Red Sea.</title>
        <authorList>
            <person name="Antunes A."/>
            <person name="Alam I."/>
            <person name="Bajic V.B."/>
            <person name="Stingl U."/>
        </authorList>
    </citation>
    <scope>NUCLEOTIDE SEQUENCE [LARGE SCALE GENOMIC DNA]</scope>
    <source>
        <strain evidence="6 7">E1L3A</strain>
    </source>
</reference>
<proteinExistence type="predicted"/>
<sequence>MTRLSAHQRGVLRGMAAGAIVAVAVVWGGAFVEVFGPFDDTPATRLSIASGAAVLPALCLMIALGRIAKHRFFHAADIDGAGLTQGAPRVQLLRALAQNTHEQALLAVLAYVAWAVLMPIGTLSVVGLAAIVFVLGRILFFIGYARGAPARSLGFTACFYPTALMLLTVAAVVGSRLPFG</sequence>
<accession>U2FW73</accession>
<dbReference type="STRING" id="1033802.SSPSH_000698"/>
<feature type="transmembrane region" description="Helical" evidence="5">
    <location>
        <begin position="12"/>
        <end position="32"/>
    </location>
</feature>
<dbReference type="OrthoDB" id="582367at2"/>
<dbReference type="SUPFAM" id="SSF161084">
    <property type="entry name" value="MAPEG domain-like"/>
    <property type="match status" value="1"/>
</dbReference>
<evidence type="ECO:0000256" key="1">
    <source>
        <dbReference type="ARBA" id="ARBA00004370"/>
    </source>
</evidence>
<keyword evidence="2 5" id="KW-0812">Transmembrane</keyword>
<feature type="transmembrane region" description="Helical" evidence="5">
    <location>
        <begin position="104"/>
        <end position="120"/>
    </location>
</feature>
<dbReference type="RefSeq" id="WP_006912226.1">
    <property type="nucleotide sequence ID" value="NZ_AFNV02000004.1"/>
</dbReference>
<feature type="transmembrane region" description="Helical" evidence="5">
    <location>
        <begin position="126"/>
        <end position="145"/>
    </location>
</feature>
<dbReference type="GO" id="GO:0016020">
    <property type="term" value="C:membrane"/>
    <property type="evidence" value="ECO:0007669"/>
    <property type="project" value="UniProtKB-SubCell"/>
</dbReference>